<name>A0A840PPX6_URETH</name>
<feature type="chain" id="PRO_5038562747" description="DUF1541 domain-containing protein" evidence="1">
    <location>
        <begin position="20"/>
        <end position="215"/>
    </location>
</feature>
<evidence type="ECO:0000313" key="4">
    <source>
        <dbReference type="Proteomes" id="UP000557217"/>
    </source>
</evidence>
<organism evidence="3 4">
    <name type="scientific">Ureibacillus thermosphaericus</name>
    <dbReference type="NCBI Taxonomy" id="51173"/>
    <lineage>
        <taxon>Bacteria</taxon>
        <taxon>Bacillati</taxon>
        <taxon>Bacillota</taxon>
        <taxon>Bacilli</taxon>
        <taxon>Bacillales</taxon>
        <taxon>Caryophanaceae</taxon>
        <taxon>Ureibacillus</taxon>
    </lineage>
</organism>
<feature type="domain" description="DUF1541" evidence="2">
    <location>
        <begin position="95"/>
        <end position="144"/>
    </location>
</feature>
<evidence type="ECO:0000259" key="2">
    <source>
        <dbReference type="Pfam" id="PF07563"/>
    </source>
</evidence>
<comment type="caution">
    <text evidence="3">The sequence shown here is derived from an EMBL/GenBank/DDBJ whole genome shotgun (WGS) entry which is preliminary data.</text>
</comment>
<accession>A0A840PPX6</accession>
<evidence type="ECO:0000256" key="1">
    <source>
        <dbReference type="SAM" id="SignalP"/>
    </source>
</evidence>
<dbReference type="Pfam" id="PF07563">
    <property type="entry name" value="DUF1541"/>
    <property type="match status" value="2"/>
</dbReference>
<gene>
    <name evidence="3" type="ORF">HNR36_000279</name>
</gene>
<dbReference type="RefSeq" id="WP_168411831.1">
    <property type="nucleotide sequence ID" value="NZ_JAAXPW010000002.1"/>
</dbReference>
<feature type="signal peptide" evidence="1">
    <location>
        <begin position="1"/>
        <end position="19"/>
    </location>
</feature>
<keyword evidence="1" id="KW-0732">Signal</keyword>
<reference evidence="3 4" key="1">
    <citation type="submission" date="2020-08" db="EMBL/GenBank/DDBJ databases">
        <title>Genomic Encyclopedia of Type Strains, Phase IV (KMG-IV): sequencing the most valuable type-strain genomes for metagenomic binning, comparative biology and taxonomic classification.</title>
        <authorList>
            <person name="Goeker M."/>
        </authorList>
    </citation>
    <scope>NUCLEOTIDE SEQUENCE [LARGE SCALE GENOMIC DNA]</scope>
    <source>
        <strain evidence="3 4">DSM 10633</strain>
    </source>
</reference>
<evidence type="ECO:0000313" key="3">
    <source>
        <dbReference type="EMBL" id="MBB5147897.1"/>
    </source>
</evidence>
<dbReference type="AlphaFoldDB" id="A0A840PPX6"/>
<dbReference type="Proteomes" id="UP000557217">
    <property type="component" value="Unassembled WGS sequence"/>
</dbReference>
<protein>
    <recommendedName>
        <fullName evidence="2">DUF1541 domain-containing protein</fullName>
    </recommendedName>
</protein>
<dbReference type="PROSITE" id="PS51257">
    <property type="entry name" value="PROKAR_LIPOPROTEIN"/>
    <property type="match status" value="1"/>
</dbReference>
<proteinExistence type="predicted"/>
<dbReference type="InterPro" id="IPR011438">
    <property type="entry name" value="DUF1541"/>
</dbReference>
<dbReference type="Gene3D" id="2.30.30.1210">
    <property type="entry name" value="Domain of unknown function DUF1541"/>
    <property type="match status" value="1"/>
</dbReference>
<dbReference type="EMBL" id="JACHGZ010000002">
    <property type="protein sequence ID" value="MBB5147897.1"/>
    <property type="molecule type" value="Genomic_DNA"/>
</dbReference>
<keyword evidence="4" id="KW-1185">Reference proteome</keyword>
<feature type="domain" description="DUF1541" evidence="2">
    <location>
        <begin position="158"/>
        <end position="206"/>
    </location>
</feature>
<sequence length="215" mass="23760">MKKQLLILTAALCVFSLTACGKKDENISMENSENPAQYTDNDSADNIVTNNQADGDKVVGPNMDGAESHADVSHATWGKIPEGLKEAKNPKYKIGDKVIINAAHDDDMQGSEGTIVGAYETTVYSISYVSTYDEELEENEKWFVREEIQPLGEKKLDVGSKVIIEADREEGMKGAEGVIDTVEETVVYMVDYIDKEGDPVKNYQWLKESELSPAK</sequence>